<name>A0A1J7JQD4_9PEZI</name>
<evidence type="ECO:0000313" key="2">
    <source>
        <dbReference type="EMBL" id="OIW29954.1"/>
    </source>
</evidence>
<proteinExistence type="predicted"/>
<accession>A0A1J7JQD4</accession>
<feature type="compositionally biased region" description="Polar residues" evidence="1">
    <location>
        <begin position="1"/>
        <end position="13"/>
    </location>
</feature>
<dbReference type="InParanoid" id="A0A1J7JQD4"/>
<sequence>MAAMTSASFTTSCPVVYGRSGYNKDGNGDDDEDNKLVNYGRSGYNKGEKGDDDEDDN</sequence>
<organism evidence="2 3">
    <name type="scientific">Coniochaeta ligniaria NRRL 30616</name>
    <dbReference type="NCBI Taxonomy" id="1408157"/>
    <lineage>
        <taxon>Eukaryota</taxon>
        <taxon>Fungi</taxon>
        <taxon>Dikarya</taxon>
        <taxon>Ascomycota</taxon>
        <taxon>Pezizomycotina</taxon>
        <taxon>Sordariomycetes</taxon>
        <taxon>Sordariomycetidae</taxon>
        <taxon>Coniochaetales</taxon>
        <taxon>Coniochaetaceae</taxon>
        <taxon>Coniochaeta</taxon>
    </lineage>
</organism>
<dbReference type="AlphaFoldDB" id="A0A1J7JQD4"/>
<evidence type="ECO:0000256" key="1">
    <source>
        <dbReference type="SAM" id="MobiDB-lite"/>
    </source>
</evidence>
<evidence type="ECO:0000313" key="3">
    <source>
        <dbReference type="Proteomes" id="UP000182658"/>
    </source>
</evidence>
<reference evidence="2 3" key="1">
    <citation type="submission" date="2016-10" db="EMBL/GenBank/DDBJ databases">
        <title>Draft genome sequence of Coniochaeta ligniaria NRRL30616, a lignocellulolytic fungus for bioabatement of inhibitors in plant biomass hydrolysates.</title>
        <authorList>
            <consortium name="DOE Joint Genome Institute"/>
            <person name="Jimenez D.J."/>
            <person name="Hector R.E."/>
            <person name="Riley R."/>
            <person name="Sun H."/>
            <person name="Grigoriev I.V."/>
            <person name="Van Elsas J.D."/>
            <person name="Nichols N.N."/>
        </authorList>
    </citation>
    <scope>NUCLEOTIDE SEQUENCE [LARGE SCALE GENOMIC DNA]</scope>
    <source>
        <strain evidence="2 3">NRRL 30616</strain>
    </source>
</reference>
<feature type="region of interest" description="Disordered" evidence="1">
    <location>
        <begin position="1"/>
        <end position="57"/>
    </location>
</feature>
<gene>
    <name evidence="2" type="ORF">CONLIGDRAFT_680753</name>
</gene>
<dbReference type="EMBL" id="KV875097">
    <property type="protein sequence ID" value="OIW29954.1"/>
    <property type="molecule type" value="Genomic_DNA"/>
</dbReference>
<keyword evidence="3" id="KW-1185">Reference proteome</keyword>
<protein>
    <submittedName>
        <fullName evidence="2">Uncharacterized protein</fullName>
    </submittedName>
</protein>
<dbReference type="Proteomes" id="UP000182658">
    <property type="component" value="Unassembled WGS sequence"/>
</dbReference>